<proteinExistence type="predicted"/>
<dbReference type="InterPro" id="IPR019111">
    <property type="entry name" value="PRESA_N"/>
</dbReference>
<dbReference type="PANTHER" id="PTHR36193">
    <property type="entry name" value="PHISTB DOMAIN-CONTAINING RESA-LIKE PROTEIN 1"/>
    <property type="match status" value="1"/>
</dbReference>
<dbReference type="AlphaFoldDB" id="A0A024W7U4"/>
<protein>
    <recommendedName>
        <fullName evidence="1">Plasmodium RESA N-terminal domain-containing protein</fullName>
    </recommendedName>
</protein>
<dbReference type="InterPro" id="IPR044885">
    <property type="entry name" value="PRESA_N_sf"/>
</dbReference>
<evidence type="ECO:0000259" key="1">
    <source>
        <dbReference type="Pfam" id="PF09687"/>
    </source>
</evidence>
<gene>
    <name evidence="2" type="ORF">PFTANZ_02714</name>
</gene>
<sequence length="357" mass="42954">MKGMNFFRSISLLVVGILYVFVLRNIFKDDTFSVIYKLDKYSRNMSEREELVEILGEYSDGKSNVLEKSKNNEVYKKYNFDDLIYSLNSNDILKIIFPSHIFDKLYYELKDCDDNYNTYYLCENIRDGDIFFLSPKKCCKGGKHKDKCVHKHFPILVMDPKDLEINKKIKTYDFFKNKKKYMRTMWSELMFKEKLNLFFLIKHLEIFYKNLMADYNISNTYVFGNFCYCKKMIVMDILNSEYHLNLVFYNWFKNSKLKTKEYKMLLNACRYCWRYLKRKLHDSCEDILINSFNKINVTDKTMNKDMNNFRNESKVQLKNTQNKNYISISNKEADISDNLGITNYEKCLINAPYIDEE</sequence>
<accession>A0A024W7U4</accession>
<dbReference type="Proteomes" id="UP000030708">
    <property type="component" value="Unassembled WGS sequence"/>
</dbReference>
<organism evidence="2 3">
    <name type="scientific">Plasmodium falciparum Tanzania</name>
    <name type="common">2000708</name>
    <dbReference type="NCBI Taxonomy" id="1036725"/>
    <lineage>
        <taxon>Eukaryota</taxon>
        <taxon>Sar</taxon>
        <taxon>Alveolata</taxon>
        <taxon>Apicomplexa</taxon>
        <taxon>Aconoidasida</taxon>
        <taxon>Haemosporida</taxon>
        <taxon>Plasmodiidae</taxon>
        <taxon>Plasmodium</taxon>
        <taxon>Plasmodium (Laverania)</taxon>
    </lineage>
</organism>
<reference evidence="2 3" key="2">
    <citation type="submission" date="2013-02" db="EMBL/GenBank/DDBJ databases">
        <title>The Genome Sequence of Plasmodium falciparum Tanzania (2000708).</title>
        <authorList>
            <consortium name="The Broad Institute Genome Sequencing Platform"/>
            <consortium name="The Broad Institute Genome Sequencing Center for Infectious Disease"/>
            <person name="Neafsey D."/>
            <person name="Cheeseman I."/>
            <person name="Volkman S."/>
            <person name="Adams J."/>
            <person name="Walker B."/>
            <person name="Young S.K."/>
            <person name="Zeng Q."/>
            <person name="Gargeya S."/>
            <person name="Fitzgerald M."/>
            <person name="Haas B."/>
            <person name="Abouelleil A."/>
            <person name="Alvarado L."/>
            <person name="Arachchi H.M."/>
            <person name="Berlin A.M."/>
            <person name="Chapman S.B."/>
            <person name="Dewar J."/>
            <person name="Goldberg J."/>
            <person name="Griggs A."/>
            <person name="Gujja S."/>
            <person name="Hansen M."/>
            <person name="Howarth C."/>
            <person name="Imamovic A."/>
            <person name="Larimer J."/>
            <person name="McCowan C."/>
            <person name="Murphy C."/>
            <person name="Neiman D."/>
            <person name="Pearson M."/>
            <person name="Priest M."/>
            <person name="Roberts A."/>
            <person name="Saif S."/>
            <person name="Shea T."/>
            <person name="Sisk P."/>
            <person name="Sykes S."/>
            <person name="Wortman J."/>
            <person name="Nusbaum C."/>
            <person name="Birren B."/>
        </authorList>
    </citation>
    <scope>NUCLEOTIDE SEQUENCE [LARGE SCALE GENOMIC DNA]</scope>
    <source>
        <strain evidence="3">Tanzania (2000708)</strain>
    </source>
</reference>
<dbReference type="EMBL" id="KI926404">
    <property type="protein sequence ID" value="ETW36590.1"/>
    <property type="molecule type" value="Genomic_DNA"/>
</dbReference>
<name>A0A024W7U4_PLAFA</name>
<dbReference type="Pfam" id="PF09687">
    <property type="entry name" value="PRESAN"/>
    <property type="match status" value="1"/>
</dbReference>
<reference evidence="2 3" key="1">
    <citation type="submission" date="2013-02" db="EMBL/GenBank/DDBJ databases">
        <title>The Genome Annotation of Plasmodium falciparum Tanzania (2000708).</title>
        <authorList>
            <consortium name="The Broad Institute Genome Sequencing Platform"/>
            <consortium name="The Broad Institute Genome Sequencing Center for Infectious Disease"/>
            <person name="Neafsey D."/>
            <person name="Hoffman S."/>
            <person name="Volkman S."/>
            <person name="Rosenthal P."/>
            <person name="Walker B."/>
            <person name="Young S.K."/>
            <person name="Zeng Q."/>
            <person name="Gargeya S."/>
            <person name="Fitzgerald M."/>
            <person name="Haas B."/>
            <person name="Abouelleil A."/>
            <person name="Allen A.W."/>
            <person name="Alvarado L."/>
            <person name="Arachchi H.M."/>
            <person name="Berlin A.M."/>
            <person name="Chapman S.B."/>
            <person name="Gainer-Dewar J."/>
            <person name="Goldberg J."/>
            <person name="Griggs A."/>
            <person name="Gujja S."/>
            <person name="Hansen M."/>
            <person name="Howarth C."/>
            <person name="Imamovic A."/>
            <person name="Ireland A."/>
            <person name="Larimer J."/>
            <person name="McCowan C."/>
            <person name="Murphy C."/>
            <person name="Pearson M."/>
            <person name="Poon T.W."/>
            <person name="Priest M."/>
            <person name="Roberts A."/>
            <person name="Saif S."/>
            <person name="Shea T."/>
            <person name="Sisk P."/>
            <person name="Sykes S."/>
            <person name="Wortman J."/>
            <person name="Nusbaum C."/>
            <person name="Birren B."/>
        </authorList>
    </citation>
    <scope>NUCLEOTIDE SEQUENCE [LARGE SCALE GENOMIC DNA]</scope>
    <source>
        <strain evidence="3">Tanzania (2000708)</strain>
    </source>
</reference>
<dbReference type="Gene3D" id="6.10.280.180">
    <property type="entry name" value="Plasmodium RESA, N-terminal helical domain"/>
    <property type="match status" value="1"/>
</dbReference>
<evidence type="ECO:0000313" key="2">
    <source>
        <dbReference type="EMBL" id="ETW36590.1"/>
    </source>
</evidence>
<evidence type="ECO:0000313" key="3">
    <source>
        <dbReference type="Proteomes" id="UP000030708"/>
    </source>
</evidence>
<feature type="domain" description="Plasmodium RESA N-terminal" evidence="1">
    <location>
        <begin position="161"/>
        <end position="284"/>
    </location>
</feature>
<dbReference type="OrthoDB" id="374908at2759"/>
<dbReference type="PANTHER" id="PTHR36193:SF23">
    <property type="entry name" value="PHISTB DOMAIN-CONTAINING RESA-LIKE PROTEIN 1"/>
    <property type="match status" value="1"/>
</dbReference>